<dbReference type="EMBL" id="FR824106">
    <property type="protein sequence ID" value="CCA19008.1"/>
    <property type="molecule type" value="Genomic_DNA"/>
</dbReference>
<accession>F0WCT9</accession>
<protein>
    <submittedName>
        <fullName evidence="1">AlNc14C61G4465 protein</fullName>
    </submittedName>
</protein>
<evidence type="ECO:0000313" key="1">
    <source>
        <dbReference type="EMBL" id="CCA19008.1"/>
    </source>
</evidence>
<dbReference type="AlphaFoldDB" id="F0WCT9"/>
<reference evidence="1" key="1">
    <citation type="journal article" date="2011" name="PLoS Biol.">
        <title>Gene gain and loss during evolution of obligate parasitism in the white rust pathogen of Arabidopsis thaliana.</title>
        <authorList>
            <person name="Kemen E."/>
            <person name="Gardiner A."/>
            <person name="Schultz-Larsen T."/>
            <person name="Kemen A.C."/>
            <person name="Balmuth A.L."/>
            <person name="Robert-Seilaniantz A."/>
            <person name="Bailey K."/>
            <person name="Holub E."/>
            <person name="Studholme D.J."/>
            <person name="Maclean D."/>
            <person name="Jones J.D."/>
        </authorList>
    </citation>
    <scope>NUCLEOTIDE SEQUENCE</scope>
</reference>
<gene>
    <name evidence="1" type="primary">AlNc14C61G4465</name>
    <name evidence="1" type="ORF">ALNC14_051510</name>
</gene>
<reference evidence="1" key="2">
    <citation type="submission" date="2011-02" db="EMBL/GenBank/DDBJ databases">
        <authorList>
            <person name="MacLean D."/>
        </authorList>
    </citation>
    <scope>NUCLEOTIDE SEQUENCE</scope>
</reference>
<name>F0WCT9_9STRA</name>
<sequence length="102" mass="11654">MTNLCAGLISILPGCICVKHYSKWRGICVQDHGTITKSLLSFSRSLRNDSDYQYTTLCPPYPVLLLIIYYFGDLRTPWEQVTNSTITSNSRPVLGIHRDMFH</sequence>
<proteinExistence type="predicted"/>
<dbReference type="HOGENOM" id="CLU_2282685_0_0_1"/>
<organism evidence="1">
    <name type="scientific">Albugo laibachii Nc14</name>
    <dbReference type="NCBI Taxonomy" id="890382"/>
    <lineage>
        <taxon>Eukaryota</taxon>
        <taxon>Sar</taxon>
        <taxon>Stramenopiles</taxon>
        <taxon>Oomycota</taxon>
        <taxon>Peronosporomycetes</taxon>
        <taxon>Albuginales</taxon>
        <taxon>Albuginaceae</taxon>
        <taxon>Albugo</taxon>
    </lineage>
</organism>